<dbReference type="KEGG" id="moj:D7D94_11285"/>
<dbReference type="Pfam" id="PF04471">
    <property type="entry name" value="Mrr_cat"/>
    <property type="match status" value="1"/>
</dbReference>
<dbReference type="GO" id="GO:0004519">
    <property type="term" value="F:endonuclease activity"/>
    <property type="evidence" value="ECO:0007669"/>
    <property type="project" value="UniProtKB-KW"/>
</dbReference>
<gene>
    <name evidence="2" type="ORF">D7D94_11285</name>
</gene>
<dbReference type="InterPro" id="IPR011856">
    <property type="entry name" value="tRNA_endonuc-like_dom_sf"/>
</dbReference>
<evidence type="ECO:0000313" key="3">
    <source>
        <dbReference type="Proteomes" id="UP000422989"/>
    </source>
</evidence>
<dbReference type="Proteomes" id="UP000422989">
    <property type="component" value="Chromosome"/>
</dbReference>
<reference evidence="2 3" key="1">
    <citation type="submission" date="2018-09" db="EMBL/GenBank/DDBJ databases">
        <title>Whole genome sequencing of Microbacterium oryzae strain MB-10T.</title>
        <authorList>
            <person name="Das S.K."/>
        </authorList>
    </citation>
    <scope>NUCLEOTIDE SEQUENCE [LARGE SCALE GENOMIC DNA]</scope>
    <source>
        <strain evidence="2 3">MB-10</strain>
    </source>
</reference>
<evidence type="ECO:0000313" key="2">
    <source>
        <dbReference type="EMBL" id="QGU28194.1"/>
    </source>
</evidence>
<dbReference type="GO" id="GO:0003677">
    <property type="term" value="F:DNA binding"/>
    <property type="evidence" value="ECO:0007669"/>
    <property type="project" value="InterPro"/>
</dbReference>
<feature type="domain" description="Restriction endonuclease type IV Mrr" evidence="1">
    <location>
        <begin position="211"/>
        <end position="301"/>
    </location>
</feature>
<dbReference type="AlphaFoldDB" id="A0A6I6E218"/>
<keyword evidence="2" id="KW-0540">Nuclease</keyword>
<accession>A0A6I6E218</accession>
<name>A0A6I6E218_9MICO</name>
<dbReference type="EMBL" id="CP032550">
    <property type="protein sequence ID" value="QGU28194.1"/>
    <property type="molecule type" value="Genomic_DNA"/>
</dbReference>
<protein>
    <submittedName>
        <fullName evidence="2">Restriction endonuclease</fullName>
    </submittedName>
</protein>
<organism evidence="2 3">
    <name type="scientific">Microbacterium oryzae</name>
    <dbReference type="NCBI Taxonomy" id="743009"/>
    <lineage>
        <taxon>Bacteria</taxon>
        <taxon>Bacillati</taxon>
        <taxon>Actinomycetota</taxon>
        <taxon>Actinomycetes</taxon>
        <taxon>Micrococcales</taxon>
        <taxon>Microbacteriaceae</taxon>
        <taxon>Microbacterium</taxon>
    </lineage>
</organism>
<keyword evidence="2" id="KW-0378">Hydrolase</keyword>
<dbReference type="SUPFAM" id="SSF52980">
    <property type="entry name" value="Restriction endonuclease-like"/>
    <property type="match status" value="1"/>
</dbReference>
<dbReference type="Gene3D" id="3.40.1350.10">
    <property type="match status" value="1"/>
</dbReference>
<dbReference type="OrthoDB" id="4212782at2"/>
<proteinExistence type="predicted"/>
<dbReference type="InterPro" id="IPR011335">
    <property type="entry name" value="Restrct_endonuc-II-like"/>
</dbReference>
<dbReference type="GO" id="GO:0009307">
    <property type="term" value="P:DNA restriction-modification system"/>
    <property type="evidence" value="ECO:0007669"/>
    <property type="project" value="InterPro"/>
</dbReference>
<sequence length="336" mass="37268">MSLLKPLPLQKEDMLNAFRLGAQAAFTLRQLPLQGEGANLALNEAASRLINVPLNEITFRRMIALWGHDDNENGPSHQITYWQWLLETVAIAASAAFSVSLRFRLERGAPLPEEYMNWSRRHRRATEFEFKEKTQDKALSNRESILERFGERELKLALLREGDIRAKARADADRHERLLERGNIGLIGKPTKPDVERAAAPAAQPYGVAHEGAEALCAAWMRHLGVADAAVTRFSRDGGIDVDSLNFVAQVKNYSKKYVSVKEVRELFGVAKHCGKFPLLFTSSGLTTDAQDFASSASIATFRYDAMQGALIPLNRLAALAIRDGISRAPAEEADA</sequence>
<keyword evidence="2" id="KW-0255">Endonuclease</keyword>
<evidence type="ECO:0000259" key="1">
    <source>
        <dbReference type="Pfam" id="PF04471"/>
    </source>
</evidence>
<dbReference type="InterPro" id="IPR007560">
    <property type="entry name" value="Restrct_endonuc_IV_Mrr"/>
</dbReference>
<keyword evidence="3" id="KW-1185">Reference proteome</keyword>
<dbReference type="RefSeq" id="WP_156242705.1">
    <property type="nucleotide sequence ID" value="NZ_BAAAZL010000004.1"/>
</dbReference>